<organism evidence="2 3">
    <name type="scientific">Cristinia sonorae</name>
    <dbReference type="NCBI Taxonomy" id="1940300"/>
    <lineage>
        <taxon>Eukaryota</taxon>
        <taxon>Fungi</taxon>
        <taxon>Dikarya</taxon>
        <taxon>Basidiomycota</taxon>
        <taxon>Agaricomycotina</taxon>
        <taxon>Agaricomycetes</taxon>
        <taxon>Agaricomycetidae</taxon>
        <taxon>Agaricales</taxon>
        <taxon>Pleurotineae</taxon>
        <taxon>Stephanosporaceae</taxon>
        <taxon>Cristinia</taxon>
    </lineage>
</organism>
<dbReference type="OrthoDB" id="2119945at2759"/>
<proteinExistence type="predicted"/>
<accession>A0A8K0UF55</accession>
<keyword evidence="3" id="KW-1185">Reference proteome</keyword>
<dbReference type="InterPro" id="IPR013897">
    <property type="entry name" value="Duc1"/>
</dbReference>
<dbReference type="AlphaFoldDB" id="A0A8K0UF55"/>
<name>A0A8K0UF55_9AGAR</name>
<protein>
    <recommendedName>
        <fullName evidence="1">Domain of unknown function at the cortex 1 domain-containing protein</fullName>
    </recommendedName>
</protein>
<dbReference type="PANTHER" id="PTHR34826:SF2">
    <property type="entry name" value="UPF0590 PROTEIN C409.17C"/>
    <property type="match status" value="1"/>
</dbReference>
<feature type="domain" description="Domain of unknown function at the cortex 1" evidence="1">
    <location>
        <begin position="3"/>
        <end position="271"/>
    </location>
</feature>
<sequence length="294" mass="33254">MPRLRFLAGPSLERLVPIEANSGVPLKVSSDIYEGELLVYIKGFEDTEGSIRRSSYFEQKERKNVTWSFQAQGRFLQPRSADDIMFGNVFERPYKLPWGFGAALRFMKYIDPTLEQDLASRTRPWALSPIVATMPHLVHSRTDDPERIPAFPPRKPIQDSMPYLSLPGQDSILGVLRGGDKSASQRKSYFASATRRKQVIFGPEDIITTDFCYEYLSFSSNGISLQLPGISIDIMRYWDGQPVQFVCCERGDSRSGGKPWGRVFWCVVVELAEPDEGVDSEKILDSDSGFGHQH</sequence>
<comment type="caution">
    <text evidence="2">The sequence shown here is derived from an EMBL/GenBank/DDBJ whole genome shotgun (WGS) entry which is preliminary data.</text>
</comment>
<evidence type="ECO:0000313" key="2">
    <source>
        <dbReference type="EMBL" id="KAH8084355.1"/>
    </source>
</evidence>
<reference evidence="2" key="1">
    <citation type="journal article" date="2021" name="New Phytol.">
        <title>Evolutionary innovations through gain and loss of genes in the ectomycorrhizal Boletales.</title>
        <authorList>
            <person name="Wu G."/>
            <person name="Miyauchi S."/>
            <person name="Morin E."/>
            <person name="Kuo A."/>
            <person name="Drula E."/>
            <person name="Varga T."/>
            <person name="Kohler A."/>
            <person name="Feng B."/>
            <person name="Cao Y."/>
            <person name="Lipzen A."/>
            <person name="Daum C."/>
            <person name="Hundley H."/>
            <person name="Pangilinan J."/>
            <person name="Johnson J."/>
            <person name="Barry K."/>
            <person name="LaButti K."/>
            <person name="Ng V."/>
            <person name="Ahrendt S."/>
            <person name="Min B."/>
            <person name="Choi I.G."/>
            <person name="Park H."/>
            <person name="Plett J.M."/>
            <person name="Magnuson J."/>
            <person name="Spatafora J.W."/>
            <person name="Nagy L.G."/>
            <person name="Henrissat B."/>
            <person name="Grigoriev I.V."/>
            <person name="Yang Z.L."/>
            <person name="Xu J."/>
            <person name="Martin F.M."/>
        </authorList>
    </citation>
    <scope>NUCLEOTIDE SEQUENCE</scope>
    <source>
        <strain evidence="2">KKN 215</strain>
    </source>
</reference>
<gene>
    <name evidence="2" type="ORF">BXZ70DRAFT_900489</name>
</gene>
<dbReference type="PANTHER" id="PTHR34826">
    <property type="entry name" value="UPF0590 PROTEIN C409.17C"/>
    <property type="match status" value="1"/>
</dbReference>
<dbReference type="EMBL" id="JAEVFJ010000046">
    <property type="protein sequence ID" value="KAH8084355.1"/>
    <property type="molecule type" value="Genomic_DNA"/>
</dbReference>
<evidence type="ECO:0000313" key="3">
    <source>
        <dbReference type="Proteomes" id="UP000813824"/>
    </source>
</evidence>
<evidence type="ECO:0000259" key="1">
    <source>
        <dbReference type="Pfam" id="PF08588"/>
    </source>
</evidence>
<dbReference type="Proteomes" id="UP000813824">
    <property type="component" value="Unassembled WGS sequence"/>
</dbReference>
<dbReference type="Pfam" id="PF08588">
    <property type="entry name" value="Duc1"/>
    <property type="match status" value="1"/>
</dbReference>